<organism evidence="2 3">
    <name type="scientific">Hymenoscyphus fraxineus</name>
    <dbReference type="NCBI Taxonomy" id="746836"/>
    <lineage>
        <taxon>Eukaryota</taxon>
        <taxon>Fungi</taxon>
        <taxon>Dikarya</taxon>
        <taxon>Ascomycota</taxon>
        <taxon>Pezizomycotina</taxon>
        <taxon>Leotiomycetes</taxon>
        <taxon>Helotiales</taxon>
        <taxon>Helotiaceae</taxon>
        <taxon>Hymenoscyphus</taxon>
    </lineage>
</organism>
<gene>
    <name evidence="2" type="ORF">HYFRA_00010452</name>
</gene>
<dbReference type="EMBL" id="CAJVRL010000080">
    <property type="protein sequence ID" value="CAG8957586.1"/>
    <property type="molecule type" value="Genomic_DNA"/>
</dbReference>
<accession>A0A9N9L2V4</accession>
<feature type="region of interest" description="Disordered" evidence="1">
    <location>
        <begin position="443"/>
        <end position="465"/>
    </location>
</feature>
<dbReference type="Proteomes" id="UP000696280">
    <property type="component" value="Unassembled WGS sequence"/>
</dbReference>
<dbReference type="CDD" id="cd00303">
    <property type="entry name" value="retropepsin_like"/>
    <property type="match status" value="2"/>
</dbReference>
<reference evidence="2" key="1">
    <citation type="submission" date="2021-07" db="EMBL/GenBank/DDBJ databases">
        <authorList>
            <person name="Durling M."/>
        </authorList>
    </citation>
    <scope>NUCLEOTIDE SEQUENCE</scope>
</reference>
<evidence type="ECO:0000313" key="2">
    <source>
        <dbReference type="EMBL" id="CAG8957586.1"/>
    </source>
</evidence>
<keyword evidence="3" id="KW-1185">Reference proteome</keyword>
<sequence length="507" mass="57135">MRVSTQEVLDTFNVFNRLPVYRLKLLYALDALDALDALPERIASDQKMLRWSVSPEELDTFNLFKRLYGLDLLDAIETLHDLRGLGSIVDALKKLDPSTWDVSSRAAPALDKVNRFELTWNGLFYGFHKLGELVKYLNSDKMIALLSQAQKGLSQSRLREGSSLGVPSKRKVVRVLVNGSESFARPDSGSQGDIISENLARKHGLAIESGAEHRAAFQMGNGKIIRSKGRCYLKCKLADDDDGPEKGRWFHVLKKCVAPLIVGIGFIRETRLMTDKRHLLVDSPVGFMPNVPIFKYMGAQASVDVIADGHRVTAAYADTGSDLNVISLNYAVKRKLEIDRAPTCQSRVMLPDGSETKTLGTVKVNSLQIRTIDGVVNRSMEFHVLPDLTVDMILGERFLEETNAFNKFHIYDNVQDRGFLDFKTLINLGLIKTALAKLFKPKENATDQQKHDESIDKERYRRNKRQREISKITDSTGAQSAQVIEDRRVRMFDEKHRAGGGCRYCRD</sequence>
<dbReference type="AlphaFoldDB" id="A0A9N9L2V4"/>
<evidence type="ECO:0000313" key="3">
    <source>
        <dbReference type="Proteomes" id="UP000696280"/>
    </source>
</evidence>
<comment type="caution">
    <text evidence="2">The sequence shown here is derived from an EMBL/GenBank/DDBJ whole genome shotgun (WGS) entry which is preliminary data.</text>
</comment>
<evidence type="ECO:0000256" key="1">
    <source>
        <dbReference type="SAM" id="MobiDB-lite"/>
    </source>
</evidence>
<name>A0A9N9L2V4_9HELO</name>
<feature type="compositionally biased region" description="Basic and acidic residues" evidence="1">
    <location>
        <begin position="443"/>
        <end position="459"/>
    </location>
</feature>
<dbReference type="InterPro" id="IPR021109">
    <property type="entry name" value="Peptidase_aspartic_dom_sf"/>
</dbReference>
<proteinExistence type="predicted"/>
<dbReference type="Gene3D" id="2.40.70.10">
    <property type="entry name" value="Acid Proteases"/>
    <property type="match status" value="2"/>
</dbReference>
<protein>
    <submittedName>
        <fullName evidence="2">Uncharacterized protein</fullName>
    </submittedName>
</protein>
<dbReference type="OrthoDB" id="6079484at2759"/>